<dbReference type="PROSITE" id="PS50102">
    <property type="entry name" value="RRM"/>
    <property type="match status" value="1"/>
</dbReference>
<feature type="domain" description="RRM" evidence="3">
    <location>
        <begin position="43"/>
        <end position="121"/>
    </location>
</feature>
<organism evidence="4 5">
    <name type="scientific">Dryococelus australis</name>
    <dbReference type="NCBI Taxonomy" id="614101"/>
    <lineage>
        <taxon>Eukaryota</taxon>
        <taxon>Metazoa</taxon>
        <taxon>Ecdysozoa</taxon>
        <taxon>Arthropoda</taxon>
        <taxon>Hexapoda</taxon>
        <taxon>Insecta</taxon>
        <taxon>Pterygota</taxon>
        <taxon>Neoptera</taxon>
        <taxon>Polyneoptera</taxon>
        <taxon>Phasmatodea</taxon>
        <taxon>Verophasmatodea</taxon>
        <taxon>Anareolatae</taxon>
        <taxon>Phasmatidae</taxon>
        <taxon>Eurycanthinae</taxon>
        <taxon>Dryococelus</taxon>
    </lineage>
</organism>
<evidence type="ECO:0000259" key="3">
    <source>
        <dbReference type="PROSITE" id="PS50102"/>
    </source>
</evidence>
<evidence type="ECO:0000313" key="5">
    <source>
        <dbReference type="Proteomes" id="UP001159363"/>
    </source>
</evidence>
<dbReference type="EMBL" id="JARBHB010000005">
    <property type="protein sequence ID" value="KAJ8883761.1"/>
    <property type="molecule type" value="Genomic_DNA"/>
</dbReference>
<dbReference type="InterPro" id="IPR000504">
    <property type="entry name" value="RRM_dom"/>
</dbReference>
<dbReference type="PANTHER" id="PTHR21245">
    <property type="entry name" value="HETEROGENEOUS NUCLEAR RIBONUCLEOPROTEIN"/>
    <property type="match status" value="1"/>
</dbReference>
<dbReference type="Pfam" id="PF00076">
    <property type="entry name" value="RRM_1"/>
    <property type="match status" value="1"/>
</dbReference>
<sequence length="161" mass="18630">MESNIGERILNVMKQYNFDILQRNGQRISSVANWTEPIPPTDCEVFVGKIPKNCFEDELLPVMQKAGPVYEMRLMMDFSGQNRGYGFVKYTSPEYMERATVELNEYEIRLNQRLAVVKANNNCKLLLTGLPVNICINELSEVSNYLQYADHAVQINLLFRR</sequence>
<evidence type="ECO:0000256" key="1">
    <source>
        <dbReference type="ARBA" id="ARBA00022884"/>
    </source>
</evidence>
<accession>A0ABQ9HHZ2</accession>
<evidence type="ECO:0000256" key="2">
    <source>
        <dbReference type="PROSITE-ProRule" id="PRU00176"/>
    </source>
</evidence>
<evidence type="ECO:0000313" key="4">
    <source>
        <dbReference type="EMBL" id="KAJ8883761.1"/>
    </source>
</evidence>
<reference evidence="4 5" key="1">
    <citation type="submission" date="2023-02" db="EMBL/GenBank/DDBJ databases">
        <title>LHISI_Scaffold_Assembly.</title>
        <authorList>
            <person name="Stuart O.P."/>
            <person name="Cleave R."/>
            <person name="Magrath M.J.L."/>
            <person name="Mikheyev A.S."/>
        </authorList>
    </citation>
    <scope>NUCLEOTIDE SEQUENCE [LARGE SCALE GENOMIC DNA]</scope>
    <source>
        <strain evidence="4">Daus_M_001</strain>
        <tissue evidence="4">Leg muscle</tissue>
    </source>
</reference>
<keyword evidence="5" id="KW-1185">Reference proteome</keyword>
<gene>
    <name evidence="4" type="ORF">PR048_015615</name>
</gene>
<keyword evidence="1 2" id="KW-0694">RNA-binding</keyword>
<proteinExistence type="predicted"/>
<name>A0ABQ9HHZ2_9NEOP</name>
<dbReference type="Proteomes" id="UP001159363">
    <property type="component" value="Chromosome 4"/>
</dbReference>
<dbReference type="Gene3D" id="3.30.70.330">
    <property type="match status" value="1"/>
</dbReference>
<dbReference type="SUPFAM" id="SSF54928">
    <property type="entry name" value="RNA-binding domain, RBD"/>
    <property type="match status" value="1"/>
</dbReference>
<dbReference type="SMART" id="SM00360">
    <property type="entry name" value="RRM"/>
    <property type="match status" value="1"/>
</dbReference>
<dbReference type="InterPro" id="IPR012677">
    <property type="entry name" value="Nucleotide-bd_a/b_plait_sf"/>
</dbReference>
<protein>
    <recommendedName>
        <fullName evidence="3">RRM domain-containing protein</fullName>
    </recommendedName>
</protein>
<dbReference type="CDD" id="cd12249">
    <property type="entry name" value="RRM1_hnRNPR_like"/>
    <property type="match status" value="1"/>
</dbReference>
<comment type="caution">
    <text evidence="4">The sequence shown here is derived from an EMBL/GenBank/DDBJ whole genome shotgun (WGS) entry which is preliminary data.</text>
</comment>
<dbReference type="InterPro" id="IPR035979">
    <property type="entry name" value="RBD_domain_sf"/>
</dbReference>